<reference evidence="1" key="1">
    <citation type="submission" date="2021-03" db="EMBL/GenBank/DDBJ databases">
        <title>Evolutionary priming and transition to the ectomycorrhizal habit in an iconic lineage of mushroom-forming fungi: is preadaptation a requirement?</title>
        <authorList>
            <consortium name="DOE Joint Genome Institute"/>
            <person name="Looney B.P."/>
            <person name="Miyauchi S."/>
            <person name="Morin E."/>
            <person name="Drula E."/>
            <person name="Courty P.E."/>
            <person name="Chicoki N."/>
            <person name="Fauchery L."/>
            <person name="Kohler A."/>
            <person name="Kuo A."/>
            <person name="LaButti K."/>
            <person name="Pangilinan J."/>
            <person name="Lipzen A."/>
            <person name="Riley R."/>
            <person name="Andreopoulos W."/>
            <person name="He G."/>
            <person name="Johnson J."/>
            <person name="Barry K.W."/>
            <person name="Grigoriev I.V."/>
            <person name="Nagy L."/>
            <person name="Hibbett D."/>
            <person name="Henrissat B."/>
            <person name="Matheny P.B."/>
            <person name="Labbe J."/>
            <person name="Martin A.F."/>
        </authorList>
    </citation>
    <scope>NUCLEOTIDE SEQUENCE</scope>
    <source>
        <strain evidence="1">BPL698</strain>
    </source>
</reference>
<evidence type="ECO:0000313" key="2">
    <source>
        <dbReference type="Proteomes" id="UP001207468"/>
    </source>
</evidence>
<dbReference type="Proteomes" id="UP001207468">
    <property type="component" value="Unassembled WGS sequence"/>
</dbReference>
<dbReference type="EMBL" id="JAGFNK010000025">
    <property type="protein sequence ID" value="KAI9511214.1"/>
    <property type="molecule type" value="Genomic_DNA"/>
</dbReference>
<protein>
    <submittedName>
        <fullName evidence="1">Uncharacterized protein</fullName>
    </submittedName>
</protein>
<accession>A0ACC0UJI6</accession>
<gene>
    <name evidence="1" type="ORF">F5148DRAFT_1281023</name>
</gene>
<evidence type="ECO:0000313" key="1">
    <source>
        <dbReference type="EMBL" id="KAI9511214.1"/>
    </source>
</evidence>
<sequence length="237" mass="26929">MVNFHDPDVIQKDFAFSTHFMHFSDGIYLWEFLTTLRFGWEFITGKRQFKWTFLLYATTRICALGAVITSFVGFNVTHSINCQQWIVWHLIIVYTSLASASVLISLRVIAVWNRNLIVIALTFGMALVNMGFLIYGIATVRSEWSTTSDTCLLENTYKSRDNITVTVSTDIAQLIVMMIGLWRCRRTMTASGIAQYLYVQGLIWLVVATLAEIPSAVFINLNLNGKDIHRANCFSVA</sequence>
<comment type="caution">
    <text evidence="1">The sequence shown here is derived from an EMBL/GenBank/DDBJ whole genome shotgun (WGS) entry which is preliminary data.</text>
</comment>
<proteinExistence type="predicted"/>
<name>A0ACC0UJI6_9AGAM</name>
<keyword evidence="2" id="KW-1185">Reference proteome</keyword>
<organism evidence="1 2">
    <name type="scientific">Russula earlei</name>
    <dbReference type="NCBI Taxonomy" id="71964"/>
    <lineage>
        <taxon>Eukaryota</taxon>
        <taxon>Fungi</taxon>
        <taxon>Dikarya</taxon>
        <taxon>Basidiomycota</taxon>
        <taxon>Agaricomycotina</taxon>
        <taxon>Agaricomycetes</taxon>
        <taxon>Russulales</taxon>
        <taxon>Russulaceae</taxon>
        <taxon>Russula</taxon>
    </lineage>
</organism>